<feature type="compositionally biased region" description="Polar residues" evidence="1">
    <location>
        <begin position="331"/>
        <end position="344"/>
    </location>
</feature>
<keyword evidence="3" id="KW-1185">Reference proteome</keyword>
<protein>
    <submittedName>
        <fullName evidence="2">Uncharacterized protein</fullName>
    </submittedName>
</protein>
<name>A0ABQ9XHL0_9EUKA</name>
<proteinExistence type="predicted"/>
<dbReference type="Proteomes" id="UP001281761">
    <property type="component" value="Unassembled WGS sequence"/>
</dbReference>
<dbReference type="InterPro" id="IPR016024">
    <property type="entry name" value="ARM-type_fold"/>
</dbReference>
<gene>
    <name evidence="2" type="ORF">BLNAU_14240</name>
</gene>
<sequence>MTTSVAEPTLSAFMKWDGKPIESPSERSSIFCALVQMVKYGQAFGRSLVDKAVSFLEHIKIKSESDVDSFLFDLVPSSHQESSRTFVESVVELISVPNQKIVIAALDLVQHIFHHSSLYTQHILVNNGLITRIISSLDILSLSFTDSEAIHFSLLIILLVTVSYSANAALVTLDTVYTDIHQTFCGILHNCVVLPSEGYIHHLCKNRYLIKDNYQSYLFVNLLLQLLGASLCHPTTMELVLNMPICLAIPSSITFFDRDIPFLEVTIPRRSPSDDDSTLFLVRHVNSSRFVMDVISIPSTTRLAMHGTCNPPQHHLSHNLPGTRKIHPSKSDLSNRNSSPTNHNPPARDENNSQQDIAPQFSLD</sequence>
<comment type="caution">
    <text evidence="2">The sequence shown here is derived from an EMBL/GenBank/DDBJ whole genome shotgun (WGS) entry which is preliminary data.</text>
</comment>
<evidence type="ECO:0000256" key="1">
    <source>
        <dbReference type="SAM" id="MobiDB-lite"/>
    </source>
</evidence>
<dbReference type="SUPFAM" id="SSF48371">
    <property type="entry name" value="ARM repeat"/>
    <property type="match status" value="1"/>
</dbReference>
<evidence type="ECO:0000313" key="3">
    <source>
        <dbReference type="Proteomes" id="UP001281761"/>
    </source>
</evidence>
<dbReference type="EMBL" id="JARBJD010000129">
    <property type="protein sequence ID" value="KAK2950822.1"/>
    <property type="molecule type" value="Genomic_DNA"/>
</dbReference>
<reference evidence="2 3" key="1">
    <citation type="journal article" date="2022" name="bioRxiv">
        <title>Genomics of Preaxostyla Flagellates Illuminates Evolutionary Transitions and the Path Towards Mitochondrial Loss.</title>
        <authorList>
            <person name="Novak L.V.F."/>
            <person name="Treitli S.C."/>
            <person name="Pyrih J."/>
            <person name="Halakuc P."/>
            <person name="Pipaliya S.V."/>
            <person name="Vacek V."/>
            <person name="Brzon O."/>
            <person name="Soukal P."/>
            <person name="Eme L."/>
            <person name="Dacks J.B."/>
            <person name="Karnkowska A."/>
            <person name="Elias M."/>
            <person name="Hampl V."/>
        </authorList>
    </citation>
    <scope>NUCLEOTIDE SEQUENCE [LARGE SCALE GENOMIC DNA]</scope>
    <source>
        <strain evidence="2">NAU3</strain>
        <tissue evidence="2">Gut</tissue>
    </source>
</reference>
<feature type="region of interest" description="Disordered" evidence="1">
    <location>
        <begin position="306"/>
        <end position="364"/>
    </location>
</feature>
<feature type="compositionally biased region" description="Polar residues" evidence="1">
    <location>
        <begin position="352"/>
        <end position="364"/>
    </location>
</feature>
<evidence type="ECO:0000313" key="2">
    <source>
        <dbReference type="EMBL" id="KAK2950822.1"/>
    </source>
</evidence>
<accession>A0ABQ9XHL0</accession>
<organism evidence="2 3">
    <name type="scientific">Blattamonas nauphoetae</name>
    <dbReference type="NCBI Taxonomy" id="2049346"/>
    <lineage>
        <taxon>Eukaryota</taxon>
        <taxon>Metamonada</taxon>
        <taxon>Preaxostyla</taxon>
        <taxon>Oxymonadida</taxon>
        <taxon>Blattamonas</taxon>
    </lineage>
</organism>